<protein>
    <submittedName>
        <fullName evidence="8">Serine chemoreceptor protein</fullName>
    </submittedName>
</protein>
<dbReference type="Proteomes" id="UP000051681">
    <property type="component" value="Unassembled WGS sequence"/>
</dbReference>
<dbReference type="InterPro" id="IPR051310">
    <property type="entry name" value="MCP_chemotaxis"/>
</dbReference>
<evidence type="ECO:0000313" key="8">
    <source>
        <dbReference type="EMBL" id="CUH83714.1"/>
    </source>
</evidence>
<dbReference type="PROSITE" id="PS50885">
    <property type="entry name" value="HAMP"/>
    <property type="match status" value="1"/>
</dbReference>
<sequence>MLITLVTKLYLAFATMLAILCGSLFIANTALLTSNETTQQIGKSDSSKYLFTKDLVITTQQMRLNLADILIEWSGAADEDAKRIAALKDDLEKQAFLVSYVTGELKGIATPSEAEILVQLEEKIAQFSAHSQEAVKAHESDPAAANAMYHGQVKASVDEAAGLATKLQGLYAASLSASLVASEAQYEATSEKLIATSIVALVISLAFTIYISRSVSLRMKNAVNLTHRIASGDLSQCVKVKDKCEVTALQGAQYDMVVKLRETIGSVGSAAANLKAGSTEVATTSDLLSNGASIQAASSEEVSAAVEEMMANIEANADSADKTEQIARKAAEDARDSSKAVIETATAVRTIGERIGILQEIARQTDLLALNAAVEAARAGENGRGFAVVAAEVRKLAESSQQAAAEISALSADTVGAAFDAGKRLEQLVPDIEQTSQLITEISANTRQLTIGSNQINDAVHRLDHVTHENKSAAEQLAVAAAEFTNQTEHLFATTAFFRTEEDAPADGQGATTPAHETDQKVDATPVAAQVDEEALAELTSDDIGRQAA</sequence>
<dbReference type="GO" id="GO:0007165">
    <property type="term" value="P:signal transduction"/>
    <property type="evidence" value="ECO:0007669"/>
    <property type="project" value="UniProtKB-KW"/>
</dbReference>
<keyword evidence="8" id="KW-0675">Receptor</keyword>
<dbReference type="GO" id="GO:0006935">
    <property type="term" value="P:chemotaxis"/>
    <property type="evidence" value="ECO:0007669"/>
    <property type="project" value="UniProtKB-KW"/>
</dbReference>
<feature type="region of interest" description="Disordered" evidence="4">
    <location>
        <begin position="502"/>
        <end position="524"/>
    </location>
</feature>
<dbReference type="SUPFAM" id="SSF58104">
    <property type="entry name" value="Methyl-accepting chemotaxis protein (MCP) signaling domain"/>
    <property type="match status" value="1"/>
</dbReference>
<evidence type="ECO:0000259" key="7">
    <source>
        <dbReference type="PROSITE" id="PS50885"/>
    </source>
</evidence>
<dbReference type="STRING" id="340021.TM5383_00915"/>
<evidence type="ECO:0000256" key="4">
    <source>
        <dbReference type="SAM" id="MobiDB-lite"/>
    </source>
</evidence>
<dbReference type="EMBL" id="CYSF01000006">
    <property type="protein sequence ID" value="CUH83714.1"/>
    <property type="molecule type" value="Genomic_DNA"/>
</dbReference>
<evidence type="ECO:0000313" key="9">
    <source>
        <dbReference type="Proteomes" id="UP000051681"/>
    </source>
</evidence>
<dbReference type="AlphaFoldDB" id="A0A0P1GNE0"/>
<keyword evidence="5" id="KW-0472">Membrane</keyword>
<comment type="similarity">
    <text evidence="2">Belongs to the methyl-accepting chemotaxis (MCP) protein family.</text>
</comment>
<evidence type="ECO:0000256" key="3">
    <source>
        <dbReference type="PROSITE-ProRule" id="PRU00284"/>
    </source>
</evidence>
<accession>A0A0P1GNE0</accession>
<evidence type="ECO:0000259" key="6">
    <source>
        <dbReference type="PROSITE" id="PS50111"/>
    </source>
</evidence>
<reference evidence="8 9" key="1">
    <citation type="submission" date="2015-09" db="EMBL/GenBank/DDBJ databases">
        <authorList>
            <consortium name="Swine Surveillance"/>
        </authorList>
    </citation>
    <scope>NUCLEOTIDE SEQUENCE [LARGE SCALE GENOMIC DNA]</scope>
    <source>
        <strain evidence="8 9">CECT 8383</strain>
    </source>
</reference>
<dbReference type="InterPro" id="IPR003660">
    <property type="entry name" value="HAMP_dom"/>
</dbReference>
<dbReference type="PRINTS" id="PR00260">
    <property type="entry name" value="CHEMTRNSDUCR"/>
</dbReference>
<proteinExistence type="inferred from homology"/>
<dbReference type="SMART" id="SM00283">
    <property type="entry name" value="MA"/>
    <property type="match status" value="1"/>
</dbReference>
<organism evidence="8 9">
    <name type="scientific">Thalassovita mediterranea</name>
    <dbReference type="NCBI Taxonomy" id="340021"/>
    <lineage>
        <taxon>Bacteria</taxon>
        <taxon>Pseudomonadati</taxon>
        <taxon>Pseudomonadota</taxon>
        <taxon>Alphaproteobacteria</taxon>
        <taxon>Rhodobacterales</taxon>
        <taxon>Roseobacteraceae</taxon>
        <taxon>Thalassovita</taxon>
    </lineage>
</organism>
<keyword evidence="1" id="KW-0145">Chemotaxis</keyword>
<dbReference type="GO" id="GO:0005886">
    <property type="term" value="C:plasma membrane"/>
    <property type="evidence" value="ECO:0007669"/>
    <property type="project" value="TreeGrafter"/>
</dbReference>
<keyword evidence="5" id="KW-1133">Transmembrane helix</keyword>
<feature type="domain" description="Methyl-accepting transducer" evidence="6">
    <location>
        <begin position="270"/>
        <end position="485"/>
    </location>
</feature>
<name>A0A0P1GNE0_9RHOB</name>
<dbReference type="InterPro" id="IPR004089">
    <property type="entry name" value="MCPsignal_dom"/>
</dbReference>
<keyword evidence="9" id="KW-1185">Reference proteome</keyword>
<feature type="transmembrane region" description="Helical" evidence="5">
    <location>
        <begin position="9"/>
        <end position="31"/>
    </location>
</feature>
<keyword evidence="5" id="KW-0812">Transmembrane</keyword>
<dbReference type="PANTHER" id="PTHR43531:SF11">
    <property type="entry name" value="METHYL-ACCEPTING CHEMOTAXIS PROTEIN 3"/>
    <property type="match status" value="1"/>
</dbReference>
<dbReference type="GO" id="GO:0004888">
    <property type="term" value="F:transmembrane signaling receptor activity"/>
    <property type="evidence" value="ECO:0007669"/>
    <property type="project" value="InterPro"/>
</dbReference>
<dbReference type="Pfam" id="PF00015">
    <property type="entry name" value="MCPsignal"/>
    <property type="match status" value="1"/>
</dbReference>
<dbReference type="Gene3D" id="1.10.287.950">
    <property type="entry name" value="Methyl-accepting chemotaxis protein"/>
    <property type="match status" value="1"/>
</dbReference>
<feature type="transmembrane region" description="Helical" evidence="5">
    <location>
        <begin position="193"/>
        <end position="211"/>
    </location>
</feature>
<dbReference type="PROSITE" id="PS50111">
    <property type="entry name" value="CHEMOTAXIS_TRANSDUC_2"/>
    <property type="match status" value="1"/>
</dbReference>
<dbReference type="PANTHER" id="PTHR43531">
    <property type="entry name" value="PROTEIN ICFG"/>
    <property type="match status" value="1"/>
</dbReference>
<dbReference type="RefSeq" id="WP_058317857.1">
    <property type="nucleotide sequence ID" value="NZ_CYSF01000006.1"/>
</dbReference>
<dbReference type="OrthoDB" id="9814362at2"/>
<keyword evidence="3" id="KW-0807">Transducer</keyword>
<feature type="domain" description="HAMP" evidence="7">
    <location>
        <begin position="213"/>
        <end position="265"/>
    </location>
</feature>
<evidence type="ECO:0000256" key="1">
    <source>
        <dbReference type="ARBA" id="ARBA00022500"/>
    </source>
</evidence>
<gene>
    <name evidence="8" type="primary">tsr_2</name>
    <name evidence="8" type="ORF">TM5383_00915</name>
</gene>
<dbReference type="InterPro" id="IPR004090">
    <property type="entry name" value="Chemotax_Me-accpt_rcpt"/>
</dbReference>
<evidence type="ECO:0000256" key="2">
    <source>
        <dbReference type="ARBA" id="ARBA00029447"/>
    </source>
</evidence>
<evidence type="ECO:0000256" key="5">
    <source>
        <dbReference type="SAM" id="Phobius"/>
    </source>
</evidence>